<accession>A0A501W7X1</accession>
<reference evidence="2 3" key="1">
    <citation type="submission" date="2019-06" db="EMBL/GenBank/DDBJ databases">
        <title>A novel bacterium of genus Pontibacter, isolated from marine sediment.</title>
        <authorList>
            <person name="Huang H."/>
            <person name="Mo K."/>
            <person name="Hu Y."/>
        </authorList>
    </citation>
    <scope>NUCLEOTIDE SEQUENCE [LARGE SCALE GENOMIC DNA]</scope>
    <source>
        <strain evidence="2 3">HB172049</strain>
    </source>
</reference>
<feature type="chain" id="PRO_5021440938" evidence="1">
    <location>
        <begin position="33"/>
        <end position="189"/>
    </location>
</feature>
<feature type="signal peptide" evidence="1">
    <location>
        <begin position="1"/>
        <end position="32"/>
    </location>
</feature>
<sequence length="189" mass="20584">MYKTFTSVISGLNRFVVLALPLLILGACSAHIDRDAEKQTQQENTVATIAPKEVPSVTVASFQSESDEVYFDLIANTSSCLGEDLWFGGKLEGQPKAMLGQSGALTHQKVYRITELTATGLNSNNSYLVDNKANTLRAVVDNKGNIFLQLSQGRLQLLPREDAKPLVLAYQPDATDGYLDGSVGRWSCK</sequence>
<evidence type="ECO:0000313" key="3">
    <source>
        <dbReference type="Proteomes" id="UP000316727"/>
    </source>
</evidence>
<proteinExistence type="predicted"/>
<dbReference type="Proteomes" id="UP000316727">
    <property type="component" value="Unassembled WGS sequence"/>
</dbReference>
<keyword evidence="3" id="KW-1185">Reference proteome</keyword>
<name>A0A501W7X1_9BACT</name>
<comment type="caution">
    <text evidence="2">The sequence shown here is derived from an EMBL/GenBank/DDBJ whole genome shotgun (WGS) entry which is preliminary data.</text>
</comment>
<dbReference type="AlphaFoldDB" id="A0A501W7X1"/>
<evidence type="ECO:0000313" key="2">
    <source>
        <dbReference type="EMBL" id="TPE45418.1"/>
    </source>
</evidence>
<dbReference type="OrthoDB" id="851965at2"/>
<protein>
    <submittedName>
        <fullName evidence="2">Uncharacterized protein</fullName>
    </submittedName>
</protein>
<dbReference type="RefSeq" id="WP_140620101.1">
    <property type="nucleotide sequence ID" value="NZ_VFRQ01000002.1"/>
</dbReference>
<dbReference type="PROSITE" id="PS51257">
    <property type="entry name" value="PROKAR_LIPOPROTEIN"/>
    <property type="match status" value="1"/>
</dbReference>
<organism evidence="2 3">
    <name type="scientific">Pontibacter mangrovi</name>
    <dbReference type="NCBI Taxonomy" id="2589816"/>
    <lineage>
        <taxon>Bacteria</taxon>
        <taxon>Pseudomonadati</taxon>
        <taxon>Bacteroidota</taxon>
        <taxon>Cytophagia</taxon>
        <taxon>Cytophagales</taxon>
        <taxon>Hymenobacteraceae</taxon>
        <taxon>Pontibacter</taxon>
    </lineage>
</organism>
<keyword evidence="1" id="KW-0732">Signal</keyword>
<gene>
    <name evidence="2" type="ORF">FJM65_05145</name>
</gene>
<dbReference type="EMBL" id="VFRQ01000002">
    <property type="protein sequence ID" value="TPE45418.1"/>
    <property type="molecule type" value="Genomic_DNA"/>
</dbReference>
<evidence type="ECO:0000256" key="1">
    <source>
        <dbReference type="SAM" id="SignalP"/>
    </source>
</evidence>